<evidence type="ECO:0000313" key="5">
    <source>
        <dbReference type="Proteomes" id="UP000323521"/>
    </source>
</evidence>
<evidence type="ECO:0000313" key="4">
    <source>
        <dbReference type="EMBL" id="ATW25959.1"/>
    </source>
</evidence>
<feature type="chain" id="PRO_5018023173" description="SLH domain-containing protein" evidence="2">
    <location>
        <begin position="24"/>
        <end position="928"/>
    </location>
</feature>
<dbReference type="PANTHER" id="PTHR43308:SF5">
    <property type="entry name" value="S-LAYER PROTEIN _ PEPTIDOGLYCAN ENDO-BETA-N-ACETYLGLUCOSAMINIDASE"/>
    <property type="match status" value="1"/>
</dbReference>
<keyword evidence="5" id="KW-1185">Reference proteome</keyword>
<proteinExistence type="predicted"/>
<evidence type="ECO:0000256" key="2">
    <source>
        <dbReference type="SAM" id="SignalP"/>
    </source>
</evidence>
<feature type="domain" description="SLH" evidence="3">
    <location>
        <begin position="88"/>
        <end position="151"/>
    </location>
</feature>
<gene>
    <name evidence="4" type="ORF">DCMF_15295</name>
</gene>
<dbReference type="EMBL" id="CP017634">
    <property type="protein sequence ID" value="ATW25959.1"/>
    <property type="molecule type" value="Genomic_DNA"/>
</dbReference>
<sequence>MKKLLTVLLVVALVLGLGSVALAAGFSDTTDLSKDIQGSINKLSALSIISGYPDGTFKPANTITRAEFAKIACIAGGMGANADVLKSSTSKFTDVAAGQWYTGFVNLANSQGWVKGFPDGTFRPNATITYAEVITVLTRLLGYNDNLPGPWPVDYIAKAGALDITEDVSFDANSAATRVDVAVMADATLDCTIVKWDNDTEDFEEDEDDTTLLEDSFDSAVNDDYYIADSKYDNGTWKIKVEATDEDEEGLATYSDENDGSQPSKWYDLADNVVVSDDSLPTGLGGKIADLVYNDDDEVIVFINVTSTSVSLDGEDLDIDADDIENSDNGTNDDDDDYTYGTKYDVDGKNYDIADWVVDTERLIPNPDANRYYKVRLNSDGEIFDISAKNNKTPAIVDEYDADSAELSLKDPGNHGAYEDIEDIDFDSDDVLIESDTLGKFIEPSELKENDLLLVDEDPDAYGYDYYIEVLTGIDQEGTLDGFEEGEDADDLDQIEISGEWYDVAGTTLLSTDGGEDFDGEISNSDLEDSYDATIKYALNGCNQVTVAISDADGSEGNTSYGVVTEVVDTNASGKITKIKVMKKDGTESSYTVDTSDVEVYYAHTDGTYTGKELDVDDFIKFSVNDDNEVDNLTILAYDNGGGPDGFTDPSAAGSANVRDDYSDEDSADYIGEIIGGDDDNNRITFTRDSDGRTISYKVNDSTIVFNADPANDDDVAEIVDVDDLVDWASDSSITDKYAYVQYDGTTVDYIFIHSDVSGSTDVDFAAVLKAYTKSSDDWVRIDAKGNTENYEVKSGNPDKGSIYNYSITGNKFSTKRYTGYYEDGSELEVTSANAVFDPEDSVVADTYGKVNKVDKSELTLTLTDDTNVILDADTVIYDYSDYYDDGSDPDYCSSISSISKNDWVWYVLDEDGNADLVVIINNNETLD</sequence>
<organism evidence="4 5">
    <name type="scientific">Formimonas warabiya</name>
    <dbReference type="NCBI Taxonomy" id="1761012"/>
    <lineage>
        <taxon>Bacteria</taxon>
        <taxon>Bacillati</taxon>
        <taxon>Bacillota</taxon>
        <taxon>Clostridia</taxon>
        <taxon>Eubacteriales</taxon>
        <taxon>Peptococcaceae</taxon>
        <taxon>Candidatus Formimonas</taxon>
    </lineage>
</organism>
<dbReference type="OrthoDB" id="1706086at2"/>
<dbReference type="Proteomes" id="UP000323521">
    <property type="component" value="Chromosome"/>
</dbReference>
<dbReference type="Pfam" id="PF00395">
    <property type="entry name" value="SLH"/>
    <property type="match status" value="2"/>
</dbReference>
<evidence type="ECO:0000256" key="1">
    <source>
        <dbReference type="ARBA" id="ARBA00022737"/>
    </source>
</evidence>
<dbReference type="InterPro" id="IPR001119">
    <property type="entry name" value="SLH_dom"/>
</dbReference>
<dbReference type="InterPro" id="IPR051465">
    <property type="entry name" value="Cell_Envelope_Struct_Comp"/>
</dbReference>
<accession>A0A3G1KU23</accession>
<feature type="signal peptide" evidence="2">
    <location>
        <begin position="1"/>
        <end position="23"/>
    </location>
</feature>
<dbReference type="AlphaFoldDB" id="A0A3G1KU23"/>
<keyword evidence="1" id="KW-0677">Repeat</keyword>
<feature type="domain" description="SLH" evidence="3">
    <location>
        <begin position="23"/>
        <end position="86"/>
    </location>
</feature>
<protein>
    <recommendedName>
        <fullName evidence="3">SLH domain-containing protein</fullName>
    </recommendedName>
</protein>
<name>A0A3G1KU23_FORW1</name>
<keyword evidence="2" id="KW-0732">Signal</keyword>
<evidence type="ECO:0000259" key="3">
    <source>
        <dbReference type="PROSITE" id="PS51272"/>
    </source>
</evidence>
<reference evidence="4 5" key="1">
    <citation type="submission" date="2016-10" db="EMBL/GenBank/DDBJ databases">
        <title>Complete Genome Sequence of Peptococcaceae strain DCMF.</title>
        <authorList>
            <person name="Edwards R.J."/>
            <person name="Holland S.I."/>
            <person name="Deshpande N.P."/>
            <person name="Wong Y.K."/>
            <person name="Ertan H."/>
            <person name="Manefield M."/>
            <person name="Russell T.L."/>
            <person name="Lee M.J."/>
        </authorList>
    </citation>
    <scope>NUCLEOTIDE SEQUENCE [LARGE SCALE GENOMIC DNA]</scope>
    <source>
        <strain evidence="4 5">DCMF</strain>
    </source>
</reference>
<dbReference type="KEGG" id="fwa:DCMF_15295"/>
<dbReference type="RefSeq" id="WP_148135224.1">
    <property type="nucleotide sequence ID" value="NZ_CP017634.1"/>
</dbReference>
<dbReference type="PANTHER" id="PTHR43308">
    <property type="entry name" value="OUTER MEMBRANE PROTEIN ALPHA-RELATED"/>
    <property type="match status" value="1"/>
</dbReference>
<dbReference type="PROSITE" id="PS51272">
    <property type="entry name" value="SLH"/>
    <property type="match status" value="2"/>
</dbReference>